<dbReference type="EMBL" id="UINC01131131">
    <property type="protein sequence ID" value="SVD12654.1"/>
    <property type="molecule type" value="Genomic_DNA"/>
</dbReference>
<gene>
    <name evidence="1" type="ORF">METZ01_LOCUS365508</name>
</gene>
<dbReference type="AlphaFoldDB" id="A0A382SRU7"/>
<reference evidence="1" key="1">
    <citation type="submission" date="2018-05" db="EMBL/GenBank/DDBJ databases">
        <authorList>
            <person name="Lanie J.A."/>
            <person name="Ng W.-L."/>
            <person name="Kazmierczak K.M."/>
            <person name="Andrzejewski T.M."/>
            <person name="Davidsen T.M."/>
            <person name="Wayne K.J."/>
            <person name="Tettelin H."/>
            <person name="Glass J.I."/>
            <person name="Rusch D."/>
            <person name="Podicherti R."/>
            <person name="Tsui H.-C.T."/>
            <person name="Winkler M.E."/>
        </authorList>
    </citation>
    <scope>NUCLEOTIDE SEQUENCE</scope>
</reference>
<proteinExistence type="predicted"/>
<organism evidence="1">
    <name type="scientific">marine metagenome</name>
    <dbReference type="NCBI Taxonomy" id="408172"/>
    <lineage>
        <taxon>unclassified sequences</taxon>
        <taxon>metagenomes</taxon>
        <taxon>ecological metagenomes</taxon>
    </lineage>
</organism>
<sequence>MILVILILVGCTPKPKSELNAMEKFFDCIGSGNCEEFKKNSVEE</sequence>
<protein>
    <submittedName>
        <fullName evidence="1">Uncharacterized protein</fullName>
    </submittedName>
</protein>
<name>A0A382SRU7_9ZZZZ</name>
<evidence type="ECO:0000313" key="1">
    <source>
        <dbReference type="EMBL" id="SVD12654.1"/>
    </source>
</evidence>
<accession>A0A382SRU7</accession>